<feature type="domain" description="Duffy-binding-like" evidence="7">
    <location>
        <begin position="192"/>
        <end position="347"/>
    </location>
</feature>
<name>A0A024WG34_PLAFA</name>
<dbReference type="PANTHER" id="PTHR45725:SF1">
    <property type="entry name" value="DISHEVELLED ASSOCIATED ACTIVATOR OF MORPHOGENESIS, ISOFORM D"/>
    <property type="match status" value="1"/>
</dbReference>
<feature type="domain" description="Duffy-binding-like" evidence="4">
    <location>
        <begin position="458"/>
        <end position="601"/>
    </location>
</feature>
<dbReference type="AlphaFoldDB" id="A0A024WG34"/>
<dbReference type="Pfam" id="PF22672">
    <property type="entry name" value="DBL_C"/>
    <property type="match status" value="1"/>
</dbReference>
<feature type="compositionally biased region" description="Low complexity" evidence="2">
    <location>
        <begin position="651"/>
        <end position="660"/>
    </location>
</feature>
<feature type="domain" description="Cysteine-rich interdomain region 1 gamma" evidence="6">
    <location>
        <begin position="394"/>
        <end position="442"/>
    </location>
</feature>
<organism evidence="8 9">
    <name type="scientific">Plasmodium falciparum MaliPS096_E11</name>
    <dbReference type="NCBI Taxonomy" id="1036727"/>
    <lineage>
        <taxon>Eukaryota</taxon>
        <taxon>Sar</taxon>
        <taxon>Alveolata</taxon>
        <taxon>Apicomplexa</taxon>
        <taxon>Aconoidasida</taxon>
        <taxon>Haemosporida</taxon>
        <taxon>Plasmodiidae</taxon>
        <taxon>Plasmodium</taxon>
        <taxon>Plasmodium (Laverania)</taxon>
    </lineage>
</organism>
<evidence type="ECO:0000256" key="3">
    <source>
        <dbReference type="SAM" id="Phobius"/>
    </source>
</evidence>
<feature type="coiled-coil region" evidence="1">
    <location>
        <begin position="256"/>
        <end position="290"/>
    </location>
</feature>
<dbReference type="InterPro" id="IPR051425">
    <property type="entry name" value="Formin_Homology"/>
</dbReference>
<feature type="region of interest" description="Disordered" evidence="2">
    <location>
        <begin position="1"/>
        <end position="31"/>
    </location>
</feature>
<dbReference type="SUPFAM" id="SSF140924">
    <property type="entry name" value="Duffy binding domain-like"/>
    <property type="match status" value="2"/>
</dbReference>
<feature type="non-terminal residue" evidence="8">
    <location>
        <position position="1"/>
    </location>
</feature>
<dbReference type="Gene3D" id="1.20.1310.20">
    <property type="entry name" value="Duffy-antigen binding domain"/>
    <property type="match status" value="1"/>
</dbReference>
<evidence type="ECO:0000259" key="7">
    <source>
        <dbReference type="Pfam" id="PF22672"/>
    </source>
</evidence>
<evidence type="ECO:0000313" key="8">
    <source>
        <dbReference type="EMBL" id="ETW46144.1"/>
    </source>
</evidence>
<proteinExistence type="predicted"/>
<dbReference type="PANTHER" id="PTHR45725">
    <property type="entry name" value="FORMIN HOMOLOGY 2 FAMILY MEMBER"/>
    <property type="match status" value="1"/>
</dbReference>
<dbReference type="Pfam" id="PF03011">
    <property type="entry name" value="PFEMP"/>
    <property type="match status" value="1"/>
</dbReference>
<evidence type="ECO:0008006" key="10">
    <source>
        <dbReference type="Google" id="ProtNLM"/>
    </source>
</evidence>
<dbReference type="Gene3D" id="1.20.58.1930">
    <property type="match status" value="1"/>
</dbReference>
<dbReference type="Pfam" id="PF18562">
    <property type="entry name" value="CIDR1_gamma"/>
    <property type="match status" value="1"/>
</dbReference>
<dbReference type="Pfam" id="PF05424">
    <property type="entry name" value="Duffy_binding"/>
    <property type="match status" value="1"/>
</dbReference>
<feature type="compositionally biased region" description="Polar residues" evidence="2">
    <location>
        <begin position="16"/>
        <end position="31"/>
    </location>
</feature>
<evidence type="ECO:0000313" key="9">
    <source>
        <dbReference type="Proteomes" id="UP000030699"/>
    </source>
</evidence>
<keyword evidence="3" id="KW-0812">Transmembrane</keyword>
<evidence type="ECO:0000256" key="2">
    <source>
        <dbReference type="SAM" id="MobiDB-lite"/>
    </source>
</evidence>
<dbReference type="InterPro" id="IPR008602">
    <property type="entry name" value="Duffy-antigen-binding"/>
</dbReference>
<feature type="domain" description="Duffy-antigen binding" evidence="5">
    <location>
        <begin position="25"/>
        <end position="136"/>
    </location>
</feature>
<feature type="compositionally biased region" description="Pro residues" evidence="2">
    <location>
        <begin position="671"/>
        <end position="707"/>
    </location>
</feature>
<reference evidence="8 9" key="1">
    <citation type="submission" date="2013-02" db="EMBL/GenBank/DDBJ databases">
        <title>The Genome Annotation of Plasmodium falciparum MaliPS096_E11.</title>
        <authorList>
            <consortium name="The Broad Institute Genome Sequencing Platform"/>
            <consortium name="The Broad Institute Genome Sequencing Center for Infectious Disease"/>
            <person name="Neafsey D."/>
            <person name="Hoffman S."/>
            <person name="Volkman S."/>
            <person name="Rosenthal P."/>
            <person name="Walker B."/>
            <person name="Young S.K."/>
            <person name="Zeng Q."/>
            <person name="Gargeya S."/>
            <person name="Fitzgerald M."/>
            <person name="Haas B."/>
            <person name="Abouelleil A."/>
            <person name="Allen A.W."/>
            <person name="Alvarado L."/>
            <person name="Arachchi H.M."/>
            <person name="Berlin A.M."/>
            <person name="Chapman S.B."/>
            <person name="Gainer-Dewar J."/>
            <person name="Goldberg J."/>
            <person name="Griggs A."/>
            <person name="Gujja S."/>
            <person name="Hansen M."/>
            <person name="Howarth C."/>
            <person name="Imamovic A."/>
            <person name="Ireland A."/>
            <person name="Larimer J."/>
            <person name="McCowan C."/>
            <person name="Murphy C."/>
            <person name="Pearson M."/>
            <person name="Poon T.W."/>
            <person name="Priest M."/>
            <person name="Roberts A."/>
            <person name="Saif S."/>
            <person name="Shea T."/>
            <person name="Sisk P."/>
            <person name="Sykes S."/>
            <person name="Wortman J."/>
            <person name="Nusbaum C."/>
            <person name="Birren B."/>
        </authorList>
    </citation>
    <scope>NUCLEOTIDE SEQUENCE [LARGE SCALE GENOMIC DNA]</scope>
    <source>
        <strain evidence="8 9">MaliPS096_E11</strain>
    </source>
</reference>
<dbReference type="Proteomes" id="UP000030699">
    <property type="component" value="Unassembled WGS sequence"/>
</dbReference>
<keyword evidence="3" id="KW-0472">Membrane</keyword>
<feature type="transmembrane region" description="Helical" evidence="3">
    <location>
        <begin position="721"/>
        <end position="742"/>
    </location>
</feature>
<dbReference type="FunFam" id="1.20.58.830:FF:000001">
    <property type="entry name" value="Erythrocyte membrane protein 1, PfEMP1"/>
    <property type="match status" value="1"/>
</dbReference>
<protein>
    <recommendedName>
        <fullName evidence="10">Duffy-binding-like domain-containing protein</fullName>
    </recommendedName>
</protein>
<evidence type="ECO:0000259" key="4">
    <source>
        <dbReference type="Pfam" id="PF03011"/>
    </source>
</evidence>
<feature type="non-terminal residue" evidence="8">
    <location>
        <position position="743"/>
    </location>
</feature>
<sequence>EKKPQGGGLPQLQQPVTDSGEQTPEQQLQQGHIPTDFLRLMFYTLGDYRDILFSGVKGEKNGYNDIFSGDKDIAEREKQIKDAIERVLKNGDSQPPSGTTPQQTWWQKNGEHIWNGMVCALTYDTDTASGTALEQIDAVKSALFGKDDKPKDNYQYTSVTIGASGTEAKTTGDDTPLTQFVVRPPYFRYLEEWGENFCKERKKRLRKIKEECRGGENGNRHSSGDGEDCTKIGTDENKTFRTFDYLTCARHCRSYKKWIERKKEEFVKQKEAYEQQKKNCEKESEGAKNKSDNTYDQEFVEKLRSVYTSIDSFLNRLKNGPCKNNDNDKTGNSHIKFDVNADTFKHTDLCNPCPIFGVNCKNGDCNNAEKKSCKENGKDFISAEDIKTMKESIDVDMRVSHNGENGFGDLSDCQNAGIFKSIRKDVWKCGKLCNSDVCFLENVDEKKHNQKNVTITALFKSWVDNFLEDYNKINGKISHCIDNGKGNICKNKCNDKCKCVGEWIKLKMAEWEKIRDRYLKPYEGDNTNMKYLVRTFLEELQHLTEFKNAIKPCNGLEQFEKSCGLNRTDSSQKSKNSNDNDLVQCLLKKLGEKAEKCQEHQNIVENQTTCGGNTPPDDEEPLEETEENTLDPPKICPEQPKQEVKEESGCEPPATTAPKEPTADGGEGTQEPPPPPEPPEEPPPLVPSTPAPGPLPPPPSPPPPPSVNPTLPADQPFDPTILQTTIPFGVALALGSIAFFFMK</sequence>
<evidence type="ECO:0000259" key="5">
    <source>
        <dbReference type="Pfam" id="PF05424"/>
    </source>
</evidence>
<feature type="compositionally biased region" description="Acidic residues" evidence="2">
    <location>
        <begin position="616"/>
        <end position="629"/>
    </location>
</feature>
<keyword evidence="3" id="KW-1133">Transmembrane helix</keyword>
<accession>A0A024WG34</accession>
<evidence type="ECO:0000259" key="6">
    <source>
        <dbReference type="Pfam" id="PF18562"/>
    </source>
</evidence>
<dbReference type="Gene3D" id="1.20.58.830">
    <property type="match status" value="1"/>
</dbReference>
<dbReference type="GO" id="GO:0016020">
    <property type="term" value="C:membrane"/>
    <property type="evidence" value="ECO:0007669"/>
    <property type="project" value="InterPro"/>
</dbReference>
<dbReference type="InterPro" id="IPR054595">
    <property type="entry name" value="DBL_C"/>
</dbReference>
<reference evidence="8 9" key="2">
    <citation type="submission" date="2013-02" db="EMBL/GenBank/DDBJ databases">
        <title>The Genome Sequence of Plasmodium falciparum MaliPS096_E11.</title>
        <authorList>
            <consortium name="The Broad Institute Genome Sequencing Platform"/>
            <consortium name="The Broad Institute Genome Sequencing Center for Infectious Disease"/>
            <person name="Neafsey D."/>
            <person name="Cheeseman I."/>
            <person name="Volkman S."/>
            <person name="Adams J."/>
            <person name="Walker B."/>
            <person name="Young S.K."/>
            <person name="Zeng Q."/>
            <person name="Gargeya S."/>
            <person name="Fitzgerald M."/>
            <person name="Haas B."/>
            <person name="Abouelleil A."/>
            <person name="Alvarado L."/>
            <person name="Arachchi H.M."/>
            <person name="Berlin A.M."/>
            <person name="Chapman S.B."/>
            <person name="Dewar J."/>
            <person name="Goldberg J."/>
            <person name="Griggs A."/>
            <person name="Gujja S."/>
            <person name="Hansen M."/>
            <person name="Howarth C."/>
            <person name="Imamovic A."/>
            <person name="Larimer J."/>
            <person name="McCowan C."/>
            <person name="Murphy C."/>
            <person name="Neiman D."/>
            <person name="Pearson M."/>
            <person name="Priest M."/>
            <person name="Roberts A."/>
            <person name="Saif S."/>
            <person name="Shea T."/>
            <person name="Sisk P."/>
            <person name="Sykes S."/>
            <person name="Wortman J."/>
            <person name="Nusbaum C."/>
            <person name="Birren B."/>
        </authorList>
    </citation>
    <scope>NUCLEOTIDE SEQUENCE [LARGE SCALE GENOMIC DNA]</scope>
    <source>
        <strain evidence="8 9">MaliPS096_E11</strain>
    </source>
</reference>
<dbReference type="EMBL" id="KI925728">
    <property type="protein sequence ID" value="ETW46144.1"/>
    <property type="molecule type" value="Genomic_DNA"/>
</dbReference>
<dbReference type="InterPro" id="IPR041480">
    <property type="entry name" value="CIDR1_gamma"/>
</dbReference>
<dbReference type="FunFam" id="1.20.58.1930:FF:000001">
    <property type="entry name" value="Erythrocyte membrane protein 1, PfEMP1"/>
    <property type="match status" value="1"/>
</dbReference>
<dbReference type="GO" id="GO:0046789">
    <property type="term" value="F:host cell surface receptor binding"/>
    <property type="evidence" value="ECO:0007669"/>
    <property type="project" value="InterPro"/>
</dbReference>
<dbReference type="InterPro" id="IPR004258">
    <property type="entry name" value="DBL"/>
</dbReference>
<keyword evidence="1" id="KW-0175">Coiled coil</keyword>
<dbReference type="InterPro" id="IPR042202">
    <property type="entry name" value="Duffy-ag-bd_sf"/>
</dbReference>
<evidence type="ECO:0000256" key="1">
    <source>
        <dbReference type="SAM" id="Coils"/>
    </source>
</evidence>
<feature type="region of interest" description="Disordered" evidence="2">
    <location>
        <begin position="606"/>
        <end position="720"/>
    </location>
</feature>
<gene>
    <name evidence="8" type="ORF">PFMALIP_05791</name>
</gene>